<sequence>MNDTLQFIVVNILPLFVIVAVAYFAMIRPQQKRTQKQNEMISQLQKGDRVVTVGGLHGTVRSTDAKTVTLMVGRNQELTFDKLAIRDKRPS</sequence>
<gene>
    <name evidence="11" type="primary">yajC</name>
    <name evidence="11" type="ORF">ERX40_04520</name>
</gene>
<reference evidence="11 12" key="1">
    <citation type="submission" date="2019-01" db="EMBL/GenBank/DDBJ databases">
        <title>Draft genome sequences of the type strains of six Macrococcus species.</title>
        <authorList>
            <person name="Mazhar S."/>
            <person name="Altermann E."/>
            <person name="Hill C."/>
            <person name="Mcauliffe O."/>
        </authorList>
    </citation>
    <scope>NUCLEOTIDE SEQUENCE [LARGE SCALE GENOMIC DNA]</scope>
    <source>
        <strain evidence="11 12">ATCC 51828</strain>
    </source>
</reference>
<keyword evidence="3" id="KW-0813">Transport</keyword>
<evidence type="ECO:0000313" key="11">
    <source>
        <dbReference type="EMBL" id="TDM04438.1"/>
    </source>
</evidence>
<evidence type="ECO:0000256" key="3">
    <source>
        <dbReference type="ARBA" id="ARBA00022448"/>
    </source>
</evidence>
<comment type="caution">
    <text evidence="11">The sequence shown here is derived from an EMBL/GenBank/DDBJ whole genome shotgun (WGS) entry which is preliminary data.</text>
</comment>
<dbReference type="InterPro" id="IPR003849">
    <property type="entry name" value="Preprotein_translocase_YajC"/>
</dbReference>
<feature type="transmembrane region" description="Helical" evidence="10">
    <location>
        <begin position="6"/>
        <end position="26"/>
    </location>
</feature>
<evidence type="ECO:0000256" key="8">
    <source>
        <dbReference type="ARBA" id="ARBA00023010"/>
    </source>
</evidence>
<keyword evidence="4" id="KW-1003">Cell membrane</keyword>
<dbReference type="PANTHER" id="PTHR33909">
    <property type="entry name" value="SEC TRANSLOCON ACCESSORY COMPLEX SUBUNIT YAJC"/>
    <property type="match status" value="1"/>
</dbReference>
<dbReference type="OrthoDB" id="9800132at2"/>
<dbReference type="Proteomes" id="UP000295280">
    <property type="component" value="Unassembled WGS sequence"/>
</dbReference>
<evidence type="ECO:0000256" key="5">
    <source>
        <dbReference type="ARBA" id="ARBA00022692"/>
    </source>
</evidence>
<dbReference type="GO" id="GO:0015031">
    <property type="term" value="P:protein transport"/>
    <property type="evidence" value="ECO:0007669"/>
    <property type="project" value="UniProtKB-KW"/>
</dbReference>
<keyword evidence="9 10" id="KW-0472">Membrane</keyword>
<evidence type="ECO:0000256" key="2">
    <source>
        <dbReference type="ARBA" id="ARBA00006742"/>
    </source>
</evidence>
<evidence type="ECO:0000256" key="7">
    <source>
        <dbReference type="ARBA" id="ARBA00022989"/>
    </source>
</evidence>
<dbReference type="EMBL" id="SCWD01000001">
    <property type="protein sequence ID" value="TDM04438.1"/>
    <property type="molecule type" value="Genomic_DNA"/>
</dbReference>
<dbReference type="GO" id="GO:0005886">
    <property type="term" value="C:plasma membrane"/>
    <property type="evidence" value="ECO:0007669"/>
    <property type="project" value="UniProtKB-SubCell"/>
</dbReference>
<keyword evidence="5 10" id="KW-0812">Transmembrane</keyword>
<name>A0A9Q8CNG3_9STAP</name>
<keyword evidence="7 10" id="KW-1133">Transmembrane helix</keyword>
<dbReference type="RefSeq" id="WP_133417298.1">
    <property type="nucleotide sequence ID" value="NZ_SCWD01000001.1"/>
</dbReference>
<evidence type="ECO:0000256" key="10">
    <source>
        <dbReference type="SAM" id="Phobius"/>
    </source>
</evidence>
<keyword evidence="12" id="KW-1185">Reference proteome</keyword>
<dbReference type="NCBIfam" id="TIGR00739">
    <property type="entry name" value="yajC"/>
    <property type="match status" value="1"/>
</dbReference>
<evidence type="ECO:0000256" key="6">
    <source>
        <dbReference type="ARBA" id="ARBA00022927"/>
    </source>
</evidence>
<evidence type="ECO:0000256" key="4">
    <source>
        <dbReference type="ARBA" id="ARBA00022475"/>
    </source>
</evidence>
<comment type="subcellular location">
    <subcellularLocation>
        <location evidence="1">Cell membrane</location>
        <topology evidence="1">Single-pass membrane protein</topology>
    </subcellularLocation>
</comment>
<organism evidence="11 12">
    <name type="scientific">Macrococcus carouselicus</name>
    <dbReference type="NCBI Taxonomy" id="69969"/>
    <lineage>
        <taxon>Bacteria</taxon>
        <taxon>Bacillati</taxon>
        <taxon>Bacillota</taxon>
        <taxon>Bacilli</taxon>
        <taxon>Bacillales</taxon>
        <taxon>Staphylococcaceae</taxon>
        <taxon>Macrococcus</taxon>
    </lineage>
</organism>
<dbReference type="SMART" id="SM01323">
    <property type="entry name" value="YajC"/>
    <property type="match status" value="1"/>
</dbReference>
<protein>
    <submittedName>
        <fullName evidence="11">Preprotein translocase subunit YajC</fullName>
    </submittedName>
</protein>
<evidence type="ECO:0000256" key="1">
    <source>
        <dbReference type="ARBA" id="ARBA00004162"/>
    </source>
</evidence>
<dbReference type="AlphaFoldDB" id="A0A9Q8CNG3"/>
<keyword evidence="8" id="KW-0811">Translocation</keyword>
<accession>A0A9Q8CNG3</accession>
<dbReference type="Pfam" id="PF02699">
    <property type="entry name" value="YajC"/>
    <property type="match status" value="1"/>
</dbReference>
<comment type="similarity">
    <text evidence="2">Belongs to the YajC family.</text>
</comment>
<dbReference type="PANTHER" id="PTHR33909:SF1">
    <property type="entry name" value="SEC TRANSLOCON ACCESSORY COMPLEX SUBUNIT YAJC"/>
    <property type="match status" value="1"/>
</dbReference>
<proteinExistence type="inferred from homology"/>
<evidence type="ECO:0000256" key="9">
    <source>
        <dbReference type="ARBA" id="ARBA00023136"/>
    </source>
</evidence>
<evidence type="ECO:0000313" key="12">
    <source>
        <dbReference type="Proteomes" id="UP000295280"/>
    </source>
</evidence>
<keyword evidence="6" id="KW-0653">Protein transport</keyword>
<dbReference type="PRINTS" id="PR01853">
    <property type="entry name" value="YAJCTRNLCASE"/>
</dbReference>